<protein>
    <recommendedName>
        <fullName evidence="4">TIR domain-containing protein</fullName>
    </recommendedName>
</protein>
<evidence type="ECO:0000313" key="3">
    <source>
        <dbReference type="Proteomes" id="UP000199400"/>
    </source>
</evidence>
<proteinExistence type="predicted"/>
<keyword evidence="3" id="KW-1185">Reference proteome</keyword>
<feature type="region of interest" description="Disordered" evidence="1">
    <location>
        <begin position="1"/>
        <end position="20"/>
    </location>
</feature>
<reference evidence="3" key="1">
    <citation type="submission" date="2016-10" db="EMBL/GenBank/DDBJ databases">
        <authorList>
            <person name="Varghese N."/>
            <person name="Submissions S."/>
        </authorList>
    </citation>
    <scope>NUCLEOTIDE SEQUENCE [LARGE SCALE GENOMIC DNA]</scope>
    <source>
        <strain evidence="3">ATCC 25963</strain>
    </source>
</reference>
<dbReference type="STRING" id="54.SAMN02745121_07307"/>
<accession>A0A1I2GI34</accession>
<dbReference type="OrthoDB" id="1426235at2"/>
<dbReference type="RefSeq" id="WP_096328091.1">
    <property type="nucleotide sequence ID" value="NZ_FOMX01000032.1"/>
</dbReference>
<dbReference type="Proteomes" id="UP000199400">
    <property type="component" value="Unassembled WGS sequence"/>
</dbReference>
<feature type="compositionally biased region" description="Polar residues" evidence="1">
    <location>
        <begin position="7"/>
        <end position="17"/>
    </location>
</feature>
<evidence type="ECO:0000313" key="2">
    <source>
        <dbReference type="EMBL" id="SFF16719.1"/>
    </source>
</evidence>
<sequence length="188" mass="20539">MSGPSVIATSTSSSPREQAQPVRTGVVVAYSHRERDLLGELQVHLKPLQKAWMLDLWDDLRVAGAAHELRRALAGARVTVLLISPGFLASAFITEHRLPALLASQPHPRAAVQCLYMRPAMDAFVDYQFDDPTTGQRKCVRISSFYGLNDPMKPVAAFDRRGRAEILAAAADEIIRAAHRAPVMSVGA</sequence>
<gene>
    <name evidence="2" type="ORF">SAMN02745121_07307</name>
</gene>
<evidence type="ECO:0008006" key="4">
    <source>
        <dbReference type="Google" id="ProtNLM"/>
    </source>
</evidence>
<dbReference type="InterPro" id="IPR035897">
    <property type="entry name" value="Toll_tir_struct_dom_sf"/>
</dbReference>
<dbReference type="SUPFAM" id="SSF52200">
    <property type="entry name" value="Toll/Interleukin receptor TIR domain"/>
    <property type="match status" value="1"/>
</dbReference>
<dbReference type="EMBL" id="FOMX01000032">
    <property type="protein sequence ID" value="SFF16719.1"/>
    <property type="molecule type" value="Genomic_DNA"/>
</dbReference>
<dbReference type="AlphaFoldDB" id="A0A1I2GI34"/>
<name>A0A1I2GI34_9BACT</name>
<evidence type="ECO:0000256" key="1">
    <source>
        <dbReference type="SAM" id="MobiDB-lite"/>
    </source>
</evidence>
<organism evidence="2 3">
    <name type="scientific">Nannocystis exedens</name>
    <dbReference type="NCBI Taxonomy" id="54"/>
    <lineage>
        <taxon>Bacteria</taxon>
        <taxon>Pseudomonadati</taxon>
        <taxon>Myxococcota</taxon>
        <taxon>Polyangia</taxon>
        <taxon>Nannocystales</taxon>
        <taxon>Nannocystaceae</taxon>
        <taxon>Nannocystis</taxon>
    </lineage>
</organism>